<evidence type="ECO:0000313" key="3">
    <source>
        <dbReference type="Proteomes" id="UP000017127"/>
    </source>
</evidence>
<evidence type="ECO:0008006" key="4">
    <source>
        <dbReference type="Google" id="ProtNLM"/>
    </source>
</evidence>
<dbReference type="InterPro" id="IPR050218">
    <property type="entry name" value="LptD"/>
</dbReference>
<dbReference type="EMBL" id="AUZM01000108">
    <property type="protein sequence ID" value="ERT04275.1"/>
    <property type="molecule type" value="Genomic_DNA"/>
</dbReference>
<feature type="compositionally biased region" description="Polar residues" evidence="1">
    <location>
        <begin position="26"/>
        <end position="49"/>
    </location>
</feature>
<dbReference type="InterPro" id="IPR022244">
    <property type="entry name" value="DUF3769"/>
</dbReference>
<dbReference type="PANTHER" id="PTHR30189">
    <property type="entry name" value="LPS-ASSEMBLY PROTEIN"/>
    <property type="match status" value="1"/>
</dbReference>
<comment type="caution">
    <text evidence="2">The sequence shown here is derived from an EMBL/GenBank/DDBJ whole genome shotgun (WGS) entry which is preliminary data.</text>
</comment>
<dbReference type="GO" id="GO:1990351">
    <property type="term" value="C:transporter complex"/>
    <property type="evidence" value="ECO:0007669"/>
    <property type="project" value="TreeGrafter"/>
</dbReference>
<accession>U7QB52</accession>
<dbReference type="InterPro" id="IPR010664">
    <property type="entry name" value="LipoPS_assembly_LptC-rel"/>
</dbReference>
<feature type="compositionally biased region" description="Polar residues" evidence="1">
    <location>
        <begin position="116"/>
        <end position="131"/>
    </location>
</feature>
<dbReference type="OrthoDB" id="441598at2"/>
<dbReference type="GO" id="GO:0009279">
    <property type="term" value="C:cell outer membrane"/>
    <property type="evidence" value="ECO:0007669"/>
    <property type="project" value="TreeGrafter"/>
</dbReference>
<evidence type="ECO:0000313" key="2">
    <source>
        <dbReference type="EMBL" id="ERT04275.1"/>
    </source>
</evidence>
<dbReference type="RefSeq" id="WP_023069443.1">
    <property type="nucleotide sequence ID" value="NZ_AUZM01000108.1"/>
</dbReference>
<dbReference type="Gene3D" id="2.60.450.10">
    <property type="entry name" value="Lipopolysaccharide (LPS) transport protein A like domain"/>
    <property type="match status" value="1"/>
</dbReference>
<proteinExistence type="predicted"/>
<gene>
    <name evidence="2" type="ORF">M595_5781</name>
</gene>
<dbReference type="PANTHER" id="PTHR30189:SF1">
    <property type="entry name" value="LPS-ASSEMBLY PROTEIN LPTD"/>
    <property type="match status" value="1"/>
</dbReference>
<reference evidence="2 3" key="1">
    <citation type="journal article" date="2013" name="Front. Microbiol.">
        <title>Comparative genomic analyses of the cyanobacterium, Lyngbya aestuarii BL J, a powerful hydrogen producer.</title>
        <authorList>
            <person name="Kothari A."/>
            <person name="Vaughn M."/>
            <person name="Garcia-Pichel F."/>
        </authorList>
    </citation>
    <scope>NUCLEOTIDE SEQUENCE [LARGE SCALE GENOMIC DNA]</scope>
    <source>
        <strain evidence="2 3">BL J</strain>
    </source>
</reference>
<dbReference type="Pfam" id="PF12600">
    <property type="entry name" value="DUF3769"/>
    <property type="match status" value="1"/>
</dbReference>
<feature type="compositionally biased region" description="Pro residues" evidence="1">
    <location>
        <begin position="1"/>
        <end position="25"/>
    </location>
</feature>
<sequence>MPYPVPPPEPPPLVQTLPDPTPNPLQPQTIPTSTELSSGVRSEQPNQPVHRNETVAYQLPKLKALKQELASSSSSSSVSADSLGPALSLNLANTPSPQLRGKVSYDFTSSLNFAPKTFSTPETPLLSQTPSEPNPEAEIPIPVILPTDLLEVTADRQEFDQRRQIVTTEGNVMIRFQNVLIDADKAQVNLNTRQVVASGNVALTRENQVIRGERMDYNLVKSTGVITNASGVISTDDLASTEVSEPLQEQGVGPVLRSPISDRITSSQPVENVVPTEGADVEVSGLSFPDLQGNVNRLRFEADRIDILPNGEWEAQDVRITNDPFSPPELELRADTARLRRISRFQDELLTTGSRLVFDQNFALPLFRDRTVIDRRQREPTPISIGYDLDDLGGYYVEWNVNPVRFGPIGLDISPQLLFQRAFEEDLDPGDGGFYGLQAQLSGPLSPQTFFDSRLSITNFEDFPDLEEDEYRASIRVRQLIHGYTLTGEYSYRDRIFNGTLGFRTVQRSAGAVLTSPEILLGNSGAVFKFQGGLQQIEARTDRLDILNEPGRDNDRTTRTRFQGLATLIYPPIIWQGEALPLTPTEGLKYTPRPVVPFIRLILQAQGVTNIYTEDDSQSYLSGTVGFQGQFGHFSRDFFDYTGFNLLYTQVALDGESPFLFDRRVDESILTFGLVQQIYGGLRAGFEYSINLENGLAVDNEFTLEYSRRTYGVILRISPVRRIGSLNLRISDFNWTGGSEPFSGIKE</sequence>
<keyword evidence="3" id="KW-1185">Reference proteome</keyword>
<name>U7QB52_9CYAN</name>
<feature type="region of interest" description="Disordered" evidence="1">
    <location>
        <begin position="1"/>
        <end position="55"/>
    </location>
</feature>
<dbReference type="AlphaFoldDB" id="U7QB52"/>
<protein>
    <recommendedName>
        <fullName evidence="4">OstA-like family protein</fullName>
    </recommendedName>
</protein>
<organism evidence="2 3">
    <name type="scientific">Lyngbya aestuarii BL J</name>
    <dbReference type="NCBI Taxonomy" id="1348334"/>
    <lineage>
        <taxon>Bacteria</taxon>
        <taxon>Bacillati</taxon>
        <taxon>Cyanobacteriota</taxon>
        <taxon>Cyanophyceae</taxon>
        <taxon>Oscillatoriophycideae</taxon>
        <taxon>Oscillatoriales</taxon>
        <taxon>Microcoleaceae</taxon>
        <taxon>Lyngbya</taxon>
    </lineage>
</organism>
<feature type="region of interest" description="Disordered" evidence="1">
    <location>
        <begin position="116"/>
        <end position="136"/>
    </location>
</feature>
<evidence type="ECO:0000256" key="1">
    <source>
        <dbReference type="SAM" id="MobiDB-lite"/>
    </source>
</evidence>
<dbReference type="Pfam" id="PF06835">
    <property type="entry name" value="LptC"/>
    <property type="match status" value="1"/>
</dbReference>
<dbReference type="Proteomes" id="UP000017127">
    <property type="component" value="Unassembled WGS sequence"/>
</dbReference>
<dbReference type="PATRIC" id="fig|1348334.3.peg.5546"/>